<evidence type="ECO:0000256" key="14">
    <source>
        <dbReference type="ARBA" id="ARBA00023306"/>
    </source>
</evidence>
<keyword evidence="8" id="KW-0285">Flavoprotein</keyword>
<keyword evidence="12" id="KW-0573">Peptidoglycan synthesis</keyword>
<accession>A0A2H0NEV2</accession>
<proteinExistence type="predicted"/>
<comment type="cofactor">
    <cofactor evidence="1">
        <name>FAD</name>
        <dbReference type="ChEBI" id="CHEBI:57692"/>
    </cofactor>
</comment>
<dbReference type="GO" id="GO:0009252">
    <property type="term" value="P:peptidoglycan biosynthetic process"/>
    <property type="evidence" value="ECO:0007669"/>
    <property type="project" value="UniProtKB-UniPathway"/>
</dbReference>
<dbReference type="Pfam" id="PF02873">
    <property type="entry name" value="MurB_C"/>
    <property type="match status" value="1"/>
</dbReference>
<sequence length="72" mass="8493">YKNKECRFGYRDSIFKKRKDLIIISITLQLKKGKKKEIGNIMKEYLEYKKKTQPLNFPSAGSVFKNPKGFFA</sequence>
<dbReference type="GO" id="GO:0008360">
    <property type="term" value="P:regulation of cell shape"/>
    <property type="evidence" value="ECO:0007669"/>
    <property type="project" value="UniProtKB-KW"/>
</dbReference>
<keyword evidence="6" id="KW-0963">Cytoplasm</keyword>
<evidence type="ECO:0000313" key="19">
    <source>
        <dbReference type="Proteomes" id="UP000228867"/>
    </source>
</evidence>
<dbReference type="PANTHER" id="PTHR21071:SF4">
    <property type="entry name" value="UDP-N-ACETYLENOLPYRUVOYLGLUCOSAMINE REDUCTASE"/>
    <property type="match status" value="1"/>
</dbReference>
<keyword evidence="13 18" id="KW-0560">Oxidoreductase</keyword>
<organism evidence="18 19">
    <name type="scientific">Candidatus Jorgensenbacteria bacterium CG11_big_fil_rev_8_21_14_0_20_38_23</name>
    <dbReference type="NCBI Taxonomy" id="1974594"/>
    <lineage>
        <taxon>Bacteria</taxon>
        <taxon>Candidatus Joergenseniibacteriota</taxon>
    </lineage>
</organism>
<dbReference type="Gene3D" id="3.30.465.10">
    <property type="match status" value="1"/>
</dbReference>
<name>A0A2H0NEV2_9BACT</name>
<dbReference type="Proteomes" id="UP000228867">
    <property type="component" value="Unassembled WGS sequence"/>
</dbReference>
<dbReference type="EC" id="1.3.1.98" evidence="5"/>
<keyword evidence="10" id="KW-0521">NADP</keyword>
<evidence type="ECO:0000256" key="11">
    <source>
        <dbReference type="ARBA" id="ARBA00022960"/>
    </source>
</evidence>
<evidence type="ECO:0000256" key="7">
    <source>
        <dbReference type="ARBA" id="ARBA00022618"/>
    </source>
</evidence>
<evidence type="ECO:0000256" key="9">
    <source>
        <dbReference type="ARBA" id="ARBA00022827"/>
    </source>
</evidence>
<keyword evidence="15" id="KW-0961">Cell wall biogenesis/degradation</keyword>
<dbReference type="InterPro" id="IPR016169">
    <property type="entry name" value="FAD-bd_PCMH_sub2"/>
</dbReference>
<evidence type="ECO:0000256" key="3">
    <source>
        <dbReference type="ARBA" id="ARBA00004496"/>
    </source>
</evidence>
<dbReference type="GO" id="GO:0008762">
    <property type="term" value="F:UDP-N-acetylmuramate dehydrogenase activity"/>
    <property type="evidence" value="ECO:0007669"/>
    <property type="project" value="UniProtKB-EC"/>
</dbReference>
<comment type="subcellular location">
    <subcellularLocation>
        <location evidence="3">Cytoplasm</location>
    </subcellularLocation>
</comment>
<keyword evidence="14" id="KW-0131">Cell cycle</keyword>
<dbReference type="InterPro" id="IPR011601">
    <property type="entry name" value="MurB_C"/>
</dbReference>
<evidence type="ECO:0000256" key="6">
    <source>
        <dbReference type="ARBA" id="ARBA00022490"/>
    </source>
</evidence>
<reference evidence="18 19" key="1">
    <citation type="submission" date="2017-09" db="EMBL/GenBank/DDBJ databases">
        <title>Depth-based differentiation of microbial function through sediment-hosted aquifers and enrichment of novel symbionts in the deep terrestrial subsurface.</title>
        <authorList>
            <person name="Probst A.J."/>
            <person name="Ladd B."/>
            <person name="Jarett J.K."/>
            <person name="Geller-Mcgrath D.E."/>
            <person name="Sieber C.M."/>
            <person name="Emerson J.B."/>
            <person name="Anantharaman K."/>
            <person name="Thomas B.C."/>
            <person name="Malmstrom R."/>
            <person name="Stieglmeier M."/>
            <person name="Klingl A."/>
            <person name="Woyke T."/>
            <person name="Ryan C.M."/>
            <person name="Banfield J.F."/>
        </authorList>
    </citation>
    <scope>NUCLEOTIDE SEQUENCE [LARGE SCALE GENOMIC DNA]</scope>
    <source>
        <strain evidence="18">CG11_big_fil_rev_8_21_14_0_20_38_23</strain>
    </source>
</reference>
<dbReference type="GO" id="GO:0071555">
    <property type="term" value="P:cell wall organization"/>
    <property type="evidence" value="ECO:0007669"/>
    <property type="project" value="UniProtKB-KW"/>
</dbReference>
<evidence type="ECO:0000256" key="12">
    <source>
        <dbReference type="ARBA" id="ARBA00022984"/>
    </source>
</evidence>
<evidence type="ECO:0000259" key="17">
    <source>
        <dbReference type="Pfam" id="PF02873"/>
    </source>
</evidence>
<dbReference type="SUPFAM" id="SSF56194">
    <property type="entry name" value="Uridine diphospho-N-Acetylenolpyruvylglucosamine reductase, MurB, C-terminal domain"/>
    <property type="match status" value="1"/>
</dbReference>
<comment type="function">
    <text evidence="2">Cell wall formation.</text>
</comment>
<dbReference type="GO" id="GO:0005829">
    <property type="term" value="C:cytosol"/>
    <property type="evidence" value="ECO:0007669"/>
    <property type="project" value="TreeGrafter"/>
</dbReference>
<dbReference type="InterPro" id="IPR036635">
    <property type="entry name" value="MurB_C_sf"/>
</dbReference>
<keyword evidence="11" id="KW-0133">Cell shape</keyword>
<dbReference type="AlphaFoldDB" id="A0A2H0NEV2"/>
<dbReference type="UniPathway" id="UPA00219"/>
<evidence type="ECO:0000256" key="5">
    <source>
        <dbReference type="ARBA" id="ARBA00012518"/>
    </source>
</evidence>
<dbReference type="GO" id="GO:0050660">
    <property type="term" value="F:flavin adenine dinucleotide binding"/>
    <property type="evidence" value="ECO:0007669"/>
    <property type="project" value="TreeGrafter"/>
</dbReference>
<keyword evidence="7" id="KW-0132">Cell division</keyword>
<evidence type="ECO:0000256" key="10">
    <source>
        <dbReference type="ARBA" id="ARBA00022857"/>
    </source>
</evidence>
<comment type="caution">
    <text evidence="18">The sequence shown here is derived from an EMBL/GenBank/DDBJ whole genome shotgun (WGS) entry which is preliminary data.</text>
</comment>
<gene>
    <name evidence="18" type="ORF">COV54_01170</name>
</gene>
<comment type="catalytic activity">
    <reaction evidence="16">
        <text>UDP-N-acetyl-alpha-D-muramate + NADP(+) = UDP-N-acetyl-3-O-(1-carboxyvinyl)-alpha-D-glucosamine + NADPH + H(+)</text>
        <dbReference type="Rhea" id="RHEA:12248"/>
        <dbReference type="ChEBI" id="CHEBI:15378"/>
        <dbReference type="ChEBI" id="CHEBI:57783"/>
        <dbReference type="ChEBI" id="CHEBI:58349"/>
        <dbReference type="ChEBI" id="CHEBI:68483"/>
        <dbReference type="ChEBI" id="CHEBI:70757"/>
        <dbReference type="EC" id="1.3.1.98"/>
    </reaction>
</comment>
<evidence type="ECO:0000256" key="16">
    <source>
        <dbReference type="ARBA" id="ARBA00048914"/>
    </source>
</evidence>
<feature type="non-terminal residue" evidence="18">
    <location>
        <position position="72"/>
    </location>
</feature>
<evidence type="ECO:0000256" key="8">
    <source>
        <dbReference type="ARBA" id="ARBA00022630"/>
    </source>
</evidence>
<keyword evidence="9" id="KW-0274">FAD</keyword>
<evidence type="ECO:0000256" key="15">
    <source>
        <dbReference type="ARBA" id="ARBA00023316"/>
    </source>
</evidence>
<dbReference type="InterPro" id="IPR003170">
    <property type="entry name" value="MurB"/>
</dbReference>
<evidence type="ECO:0000256" key="2">
    <source>
        <dbReference type="ARBA" id="ARBA00003921"/>
    </source>
</evidence>
<evidence type="ECO:0000313" key="18">
    <source>
        <dbReference type="EMBL" id="PIR07419.1"/>
    </source>
</evidence>
<feature type="non-terminal residue" evidence="18">
    <location>
        <position position="1"/>
    </location>
</feature>
<protein>
    <recommendedName>
        <fullName evidence="5">UDP-N-acetylmuramate dehydrogenase</fullName>
        <ecNumber evidence="5">1.3.1.98</ecNumber>
    </recommendedName>
</protein>
<comment type="pathway">
    <text evidence="4">Cell wall biogenesis; peptidoglycan biosynthesis.</text>
</comment>
<feature type="domain" description="UDP-N-acetylenolpyruvoylglucosamine reductase C-terminal" evidence="17">
    <location>
        <begin position="38"/>
        <end position="68"/>
    </location>
</feature>
<evidence type="ECO:0000256" key="4">
    <source>
        <dbReference type="ARBA" id="ARBA00004752"/>
    </source>
</evidence>
<dbReference type="GO" id="GO:0051301">
    <property type="term" value="P:cell division"/>
    <property type="evidence" value="ECO:0007669"/>
    <property type="project" value="UniProtKB-KW"/>
</dbReference>
<evidence type="ECO:0000256" key="13">
    <source>
        <dbReference type="ARBA" id="ARBA00023002"/>
    </source>
</evidence>
<dbReference type="PANTHER" id="PTHR21071">
    <property type="entry name" value="UDP-N-ACETYLENOLPYRUVOYLGLUCOSAMINE REDUCTASE"/>
    <property type="match status" value="1"/>
</dbReference>
<dbReference type="EMBL" id="PCWR01000028">
    <property type="protein sequence ID" value="PIR07419.1"/>
    <property type="molecule type" value="Genomic_DNA"/>
</dbReference>
<evidence type="ECO:0000256" key="1">
    <source>
        <dbReference type="ARBA" id="ARBA00001974"/>
    </source>
</evidence>